<protein>
    <submittedName>
        <fullName evidence="1">Uncharacterized protein</fullName>
    </submittedName>
</protein>
<reference evidence="2" key="1">
    <citation type="journal article" date="2019" name="Int. J. Syst. Evol. Microbiol.">
        <title>The Global Catalogue of Microorganisms (GCM) 10K type strain sequencing project: providing services to taxonomists for standard genome sequencing and annotation.</title>
        <authorList>
            <consortium name="The Broad Institute Genomics Platform"/>
            <consortium name="The Broad Institute Genome Sequencing Center for Infectious Disease"/>
            <person name="Wu L."/>
            <person name="Ma J."/>
        </authorList>
    </citation>
    <scope>NUCLEOTIDE SEQUENCE [LARGE SCALE GENOMIC DNA]</scope>
    <source>
        <strain evidence="2">JCM 15442</strain>
    </source>
</reference>
<keyword evidence="2" id="KW-1185">Reference proteome</keyword>
<organism evidence="1 2">
    <name type="scientific">Deinococcus aerolatus</name>
    <dbReference type="NCBI Taxonomy" id="522487"/>
    <lineage>
        <taxon>Bacteria</taxon>
        <taxon>Thermotogati</taxon>
        <taxon>Deinococcota</taxon>
        <taxon>Deinococci</taxon>
        <taxon>Deinococcales</taxon>
        <taxon>Deinococcaceae</taxon>
        <taxon>Deinococcus</taxon>
    </lineage>
</organism>
<gene>
    <name evidence="1" type="ORF">GCM10010840_08890</name>
</gene>
<evidence type="ECO:0000313" key="2">
    <source>
        <dbReference type="Proteomes" id="UP000639973"/>
    </source>
</evidence>
<dbReference type="RefSeq" id="WP_188969372.1">
    <property type="nucleotide sequence ID" value="NZ_BMOL01000002.1"/>
</dbReference>
<proteinExistence type="predicted"/>
<comment type="caution">
    <text evidence="1">The sequence shown here is derived from an EMBL/GenBank/DDBJ whole genome shotgun (WGS) entry which is preliminary data.</text>
</comment>
<accession>A0ABQ2G3N1</accession>
<name>A0ABQ2G3N1_9DEIO</name>
<dbReference type="Proteomes" id="UP000639973">
    <property type="component" value="Unassembled WGS sequence"/>
</dbReference>
<sequence length="203" mass="21703">MTHNYELTLWPAPAQAARLRRMGLAQRRLERAADQAWALAVQTGTEPAGAGQTWAAAAGLPWVLIDAVGAQARAAALAGCVHPPARQPALTGPGLVTPLAPGWIQVAGVPGPIAAGTGDARQLPRWAREVLGREYASAPAGQLAPQAPAHGLAHRMDWADIREEPYGWVLELSFGWDEFGPWALSWTEAEANPHDARLQLLMR</sequence>
<evidence type="ECO:0000313" key="1">
    <source>
        <dbReference type="EMBL" id="GGL73056.1"/>
    </source>
</evidence>
<dbReference type="EMBL" id="BMOL01000002">
    <property type="protein sequence ID" value="GGL73056.1"/>
    <property type="molecule type" value="Genomic_DNA"/>
</dbReference>